<proteinExistence type="predicted"/>
<name>A0A0G4FJ88_VITBC</name>
<reference evidence="2 3" key="1">
    <citation type="submission" date="2014-11" db="EMBL/GenBank/DDBJ databases">
        <authorList>
            <person name="Zhu J."/>
            <person name="Qi W."/>
            <person name="Song R."/>
        </authorList>
    </citation>
    <scope>NUCLEOTIDE SEQUENCE [LARGE SCALE GENOMIC DNA]</scope>
</reference>
<evidence type="ECO:0000256" key="1">
    <source>
        <dbReference type="SAM" id="MobiDB-lite"/>
    </source>
</evidence>
<dbReference type="VEuPathDB" id="CryptoDB:Vbra_5878"/>
<accession>A0A0G4FJ88</accession>
<feature type="compositionally biased region" description="Low complexity" evidence="1">
    <location>
        <begin position="76"/>
        <end position="85"/>
    </location>
</feature>
<sequence>MSRRANCVGGYKAPRFASRSFTLPKDPGATHHPSIAPSARPREVPRKAGVIDPPPAPQLKQQKLAAPIPSLVPAAAAAAAAGQAQPPAPTTGNGDRIGQRIMGVGGDVADESTAYGAAMVTKELVPRRVDMCNLEKVGHVSRPSQPTMGGGRLLRPYPVHHPGWLRRCVWCGREA</sequence>
<gene>
    <name evidence="2" type="ORF">Vbra_5878</name>
</gene>
<evidence type="ECO:0000313" key="2">
    <source>
        <dbReference type="EMBL" id="CEM13116.1"/>
    </source>
</evidence>
<dbReference type="EMBL" id="CDMY01000443">
    <property type="protein sequence ID" value="CEM13116.1"/>
    <property type="molecule type" value="Genomic_DNA"/>
</dbReference>
<organism evidence="2 3">
    <name type="scientific">Vitrella brassicaformis (strain CCMP3155)</name>
    <dbReference type="NCBI Taxonomy" id="1169540"/>
    <lineage>
        <taxon>Eukaryota</taxon>
        <taxon>Sar</taxon>
        <taxon>Alveolata</taxon>
        <taxon>Colpodellida</taxon>
        <taxon>Vitrellaceae</taxon>
        <taxon>Vitrella</taxon>
    </lineage>
</organism>
<evidence type="ECO:0000313" key="3">
    <source>
        <dbReference type="Proteomes" id="UP000041254"/>
    </source>
</evidence>
<feature type="region of interest" description="Disordered" evidence="1">
    <location>
        <begin position="76"/>
        <end position="96"/>
    </location>
</feature>
<dbReference type="Proteomes" id="UP000041254">
    <property type="component" value="Unassembled WGS sequence"/>
</dbReference>
<keyword evidence="3" id="KW-1185">Reference proteome</keyword>
<dbReference type="AlphaFoldDB" id="A0A0G4FJ88"/>
<protein>
    <submittedName>
        <fullName evidence="2">Uncharacterized protein</fullName>
    </submittedName>
</protein>
<dbReference type="InParanoid" id="A0A0G4FJ88"/>
<feature type="region of interest" description="Disordered" evidence="1">
    <location>
        <begin position="16"/>
        <end position="60"/>
    </location>
</feature>